<gene>
    <name evidence="2" type="ORF">C0Q70_18739</name>
</gene>
<keyword evidence="1" id="KW-1133">Transmembrane helix</keyword>
<proteinExistence type="predicted"/>
<keyword evidence="1" id="KW-0472">Membrane</keyword>
<feature type="transmembrane region" description="Helical" evidence="1">
    <location>
        <begin position="129"/>
        <end position="159"/>
    </location>
</feature>
<comment type="caution">
    <text evidence="2">The sequence shown here is derived from an EMBL/GenBank/DDBJ whole genome shotgun (WGS) entry which is preliminary data.</text>
</comment>
<keyword evidence="1" id="KW-0812">Transmembrane</keyword>
<protein>
    <submittedName>
        <fullName evidence="2">Uncharacterized protein</fullName>
    </submittedName>
</protein>
<sequence>MATATDSTVPLISTDTKASTSVSMNNTPPPGYYQLPQFHPGTGPVLCPPQLMGMNVIQPTSAGPTMIQMTQPVVTVLKPATTCPLVMSVLSSIFCCFICGMAGILVAWKARLEVLENKYEQARHSINIVWIFFGLTIFFGLVTWGMVSFYLVVIVPGIFRYYN</sequence>
<feature type="transmembrane region" description="Helical" evidence="1">
    <location>
        <begin position="85"/>
        <end position="108"/>
    </location>
</feature>
<evidence type="ECO:0000256" key="1">
    <source>
        <dbReference type="SAM" id="Phobius"/>
    </source>
</evidence>
<dbReference type="EMBL" id="PZQS01000012">
    <property type="protein sequence ID" value="PVD20583.1"/>
    <property type="molecule type" value="Genomic_DNA"/>
</dbReference>
<dbReference type="Proteomes" id="UP000245119">
    <property type="component" value="Linkage Group LG12"/>
</dbReference>
<name>A0A2T7NHD0_POMCA</name>
<organism evidence="2 3">
    <name type="scientific">Pomacea canaliculata</name>
    <name type="common">Golden apple snail</name>
    <dbReference type="NCBI Taxonomy" id="400727"/>
    <lineage>
        <taxon>Eukaryota</taxon>
        <taxon>Metazoa</taxon>
        <taxon>Spiralia</taxon>
        <taxon>Lophotrochozoa</taxon>
        <taxon>Mollusca</taxon>
        <taxon>Gastropoda</taxon>
        <taxon>Caenogastropoda</taxon>
        <taxon>Architaenioglossa</taxon>
        <taxon>Ampullarioidea</taxon>
        <taxon>Ampullariidae</taxon>
        <taxon>Pomacea</taxon>
    </lineage>
</organism>
<evidence type="ECO:0000313" key="2">
    <source>
        <dbReference type="EMBL" id="PVD20583.1"/>
    </source>
</evidence>
<accession>A0A2T7NHD0</accession>
<evidence type="ECO:0000313" key="3">
    <source>
        <dbReference type="Proteomes" id="UP000245119"/>
    </source>
</evidence>
<dbReference type="AlphaFoldDB" id="A0A2T7NHD0"/>
<keyword evidence="3" id="KW-1185">Reference proteome</keyword>
<reference evidence="2 3" key="1">
    <citation type="submission" date="2018-04" db="EMBL/GenBank/DDBJ databases">
        <title>The genome of golden apple snail Pomacea canaliculata provides insight into stress tolerance and invasive adaptation.</title>
        <authorList>
            <person name="Liu C."/>
            <person name="Liu B."/>
            <person name="Ren Y."/>
            <person name="Zhang Y."/>
            <person name="Wang H."/>
            <person name="Li S."/>
            <person name="Jiang F."/>
            <person name="Yin L."/>
            <person name="Zhang G."/>
            <person name="Qian W."/>
            <person name="Fan W."/>
        </authorList>
    </citation>
    <scope>NUCLEOTIDE SEQUENCE [LARGE SCALE GENOMIC DNA]</scope>
    <source>
        <strain evidence="2">SZHN2017</strain>
        <tissue evidence="2">Muscle</tissue>
    </source>
</reference>